<feature type="domain" description="RNA polymerase sigma factor 70 region 4 type 2" evidence="7">
    <location>
        <begin position="189"/>
        <end position="240"/>
    </location>
</feature>
<organism evidence="8">
    <name type="scientific">mine drainage metagenome</name>
    <dbReference type="NCBI Taxonomy" id="410659"/>
    <lineage>
        <taxon>unclassified sequences</taxon>
        <taxon>metagenomes</taxon>
        <taxon>ecological metagenomes</taxon>
    </lineage>
</organism>
<dbReference type="InterPro" id="IPR036388">
    <property type="entry name" value="WH-like_DNA-bd_sf"/>
</dbReference>
<dbReference type="InterPro" id="IPR013325">
    <property type="entry name" value="RNA_pol_sigma_r2"/>
</dbReference>
<evidence type="ECO:0000256" key="4">
    <source>
        <dbReference type="ARBA" id="ARBA00023125"/>
    </source>
</evidence>
<evidence type="ECO:0000313" key="8">
    <source>
        <dbReference type="EMBL" id="OIR06331.1"/>
    </source>
</evidence>
<feature type="domain" description="RNA polymerase sigma-70 region 2" evidence="6">
    <location>
        <begin position="82"/>
        <end position="148"/>
    </location>
</feature>
<dbReference type="InterPro" id="IPR013249">
    <property type="entry name" value="RNA_pol_sigma70_r4_t2"/>
</dbReference>
<evidence type="ECO:0000256" key="3">
    <source>
        <dbReference type="ARBA" id="ARBA00023082"/>
    </source>
</evidence>
<dbReference type="NCBIfam" id="TIGR02937">
    <property type="entry name" value="sigma70-ECF"/>
    <property type="match status" value="1"/>
</dbReference>
<evidence type="ECO:0000256" key="2">
    <source>
        <dbReference type="ARBA" id="ARBA00023015"/>
    </source>
</evidence>
<protein>
    <submittedName>
        <fullName evidence="8">ECF RNA polymerase sigma factor SigE</fullName>
    </submittedName>
</protein>
<dbReference type="PANTHER" id="PTHR43133:SF8">
    <property type="entry name" value="RNA POLYMERASE SIGMA FACTOR HI_1459-RELATED"/>
    <property type="match status" value="1"/>
</dbReference>
<dbReference type="GO" id="GO:0016987">
    <property type="term" value="F:sigma factor activity"/>
    <property type="evidence" value="ECO:0007669"/>
    <property type="project" value="UniProtKB-KW"/>
</dbReference>
<evidence type="ECO:0000256" key="1">
    <source>
        <dbReference type="ARBA" id="ARBA00010641"/>
    </source>
</evidence>
<keyword evidence="2" id="KW-0805">Transcription regulation</keyword>
<dbReference type="InterPro" id="IPR014284">
    <property type="entry name" value="RNA_pol_sigma-70_dom"/>
</dbReference>
<sequence>MAHPSACLPRPPGLLLAATGVGRESLAAHTIFKSLLSGIFGWLRPQICNFAAPGGVLGDNDDTPVHTEPAGLTSPPDFTDFMRRYQNMVFSTAARLVGNDTQAEDIAQEVFIKAYDHWDNLSTSPAAGGWLRTVATNLSLNHLQRYRKRWRFFSEFRRNDDDGDDAEPVEFAAPDTFFEDMNTSDRRAWVESALEQLPEHQRVPLVLFHFEDLPYDEIARRLGVSLAKVKTDILRGRAALAKTLSRGAGREQFA</sequence>
<dbReference type="EMBL" id="MLJW01000044">
    <property type="protein sequence ID" value="OIR06331.1"/>
    <property type="molecule type" value="Genomic_DNA"/>
</dbReference>
<evidence type="ECO:0000259" key="6">
    <source>
        <dbReference type="Pfam" id="PF04542"/>
    </source>
</evidence>
<dbReference type="Gene3D" id="1.10.10.10">
    <property type="entry name" value="Winged helix-like DNA-binding domain superfamily/Winged helix DNA-binding domain"/>
    <property type="match status" value="1"/>
</dbReference>
<dbReference type="PANTHER" id="PTHR43133">
    <property type="entry name" value="RNA POLYMERASE ECF-TYPE SIGMA FACTO"/>
    <property type="match status" value="1"/>
</dbReference>
<keyword evidence="4" id="KW-0238">DNA-binding</keyword>
<comment type="similarity">
    <text evidence="1">Belongs to the sigma-70 factor family. ECF subfamily.</text>
</comment>
<keyword evidence="3" id="KW-0731">Sigma factor</keyword>
<evidence type="ECO:0000256" key="5">
    <source>
        <dbReference type="ARBA" id="ARBA00023163"/>
    </source>
</evidence>
<reference evidence="8" key="1">
    <citation type="submission" date="2016-10" db="EMBL/GenBank/DDBJ databases">
        <title>Sequence of Gallionella enrichment culture.</title>
        <authorList>
            <person name="Poehlein A."/>
            <person name="Muehling M."/>
            <person name="Daniel R."/>
        </authorList>
    </citation>
    <scope>NUCLEOTIDE SEQUENCE</scope>
</reference>
<dbReference type="Pfam" id="PF08281">
    <property type="entry name" value="Sigma70_r4_2"/>
    <property type="match status" value="1"/>
</dbReference>
<gene>
    <name evidence="8" type="primary">sigE_4</name>
    <name evidence="8" type="ORF">GALL_115210</name>
</gene>
<dbReference type="SUPFAM" id="SSF88946">
    <property type="entry name" value="Sigma2 domain of RNA polymerase sigma factors"/>
    <property type="match status" value="1"/>
</dbReference>
<proteinExistence type="inferred from homology"/>
<dbReference type="AlphaFoldDB" id="A0A1J5SEH1"/>
<dbReference type="InterPro" id="IPR013324">
    <property type="entry name" value="RNA_pol_sigma_r3/r4-like"/>
</dbReference>
<dbReference type="Gene3D" id="1.10.1740.10">
    <property type="match status" value="1"/>
</dbReference>
<dbReference type="CDD" id="cd06171">
    <property type="entry name" value="Sigma70_r4"/>
    <property type="match status" value="1"/>
</dbReference>
<dbReference type="InterPro" id="IPR007627">
    <property type="entry name" value="RNA_pol_sigma70_r2"/>
</dbReference>
<keyword evidence="5" id="KW-0804">Transcription</keyword>
<name>A0A1J5SEH1_9ZZZZ</name>
<dbReference type="GO" id="GO:0006352">
    <property type="term" value="P:DNA-templated transcription initiation"/>
    <property type="evidence" value="ECO:0007669"/>
    <property type="project" value="InterPro"/>
</dbReference>
<dbReference type="InterPro" id="IPR039425">
    <property type="entry name" value="RNA_pol_sigma-70-like"/>
</dbReference>
<comment type="caution">
    <text evidence="8">The sequence shown here is derived from an EMBL/GenBank/DDBJ whole genome shotgun (WGS) entry which is preliminary data.</text>
</comment>
<dbReference type="GO" id="GO:0003677">
    <property type="term" value="F:DNA binding"/>
    <property type="evidence" value="ECO:0007669"/>
    <property type="project" value="UniProtKB-KW"/>
</dbReference>
<dbReference type="Pfam" id="PF04542">
    <property type="entry name" value="Sigma70_r2"/>
    <property type="match status" value="1"/>
</dbReference>
<dbReference type="SUPFAM" id="SSF88659">
    <property type="entry name" value="Sigma3 and sigma4 domains of RNA polymerase sigma factors"/>
    <property type="match status" value="1"/>
</dbReference>
<evidence type="ECO:0000259" key="7">
    <source>
        <dbReference type="Pfam" id="PF08281"/>
    </source>
</evidence>
<accession>A0A1J5SEH1</accession>